<dbReference type="EMBL" id="JAWHQM010000011">
    <property type="protein sequence ID" value="KAK5629483.1"/>
    <property type="molecule type" value="Genomic_DNA"/>
</dbReference>
<evidence type="ECO:0000313" key="3">
    <source>
        <dbReference type="Proteomes" id="UP001305414"/>
    </source>
</evidence>
<sequence length="67" mass="7062">MADEKSRVSGESPREAKGPLLPTSTADAAISEKAQAPKPAFHPALYVMYAPTSPLESCAHTDSYPST</sequence>
<proteinExistence type="predicted"/>
<dbReference type="Proteomes" id="UP001305414">
    <property type="component" value="Unassembled WGS sequence"/>
</dbReference>
<organism evidence="2 3">
    <name type="scientific">Xylaria bambusicola</name>
    <dbReference type="NCBI Taxonomy" id="326684"/>
    <lineage>
        <taxon>Eukaryota</taxon>
        <taxon>Fungi</taxon>
        <taxon>Dikarya</taxon>
        <taxon>Ascomycota</taxon>
        <taxon>Pezizomycotina</taxon>
        <taxon>Sordariomycetes</taxon>
        <taxon>Xylariomycetidae</taxon>
        <taxon>Xylariales</taxon>
        <taxon>Xylariaceae</taxon>
        <taxon>Xylaria</taxon>
    </lineage>
</organism>
<accession>A0AAN7Z7I3</accession>
<protein>
    <submittedName>
        <fullName evidence="2">Uncharacterized protein</fullName>
    </submittedName>
</protein>
<evidence type="ECO:0000313" key="2">
    <source>
        <dbReference type="EMBL" id="KAK5629483.1"/>
    </source>
</evidence>
<keyword evidence="3" id="KW-1185">Reference proteome</keyword>
<evidence type="ECO:0000256" key="1">
    <source>
        <dbReference type="SAM" id="MobiDB-lite"/>
    </source>
</evidence>
<feature type="compositionally biased region" description="Basic and acidic residues" evidence="1">
    <location>
        <begin position="1"/>
        <end position="17"/>
    </location>
</feature>
<comment type="caution">
    <text evidence="2">The sequence shown here is derived from an EMBL/GenBank/DDBJ whole genome shotgun (WGS) entry which is preliminary data.</text>
</comment>
<dbReference type="AlphaFoldDB" id="A0AAN7Z7I3"/>
<gene>
    <name evidence="2" type="ORF">RRF57_005198</name>
</gene>
<reference evidence="2 3" key="1">
    <citation type="submission" date="2023-10" db="EMBL/GenBank/DDBJ databases">
        <title>Draft genome sequence of Xylaria bambusicola isolate GMP-LS, the root and basal stem rot pathogen of sugarcane in Indonesia.</title>
        <authorList>
            <person name="Selvaraj P."/>
            <person name="Muralishankar V."/>
            <person name="Muruganantham S."/>
            <person name="Sp S."/>
            <person name="Haryani S."/>
            <person name="Lau K.J.X."/>
            <person name="Naqvi N.I."/>
        </authorList>
    </citation>
    <scope>NUCLEOTIDE SEQUENCE [LARGE SCALE GENOMIC DNA]</scope>
    <source>
        <strain evidence="2">GMP-LS</strain>
    </source>
</reference>
<feature type="region of interest" description="Disordered" evidence="1">
    <location>
        <begin position="1"/>
        <end position="35"/>
    </location>
</feature>
<name>A0AAN7Z7I3_9PEZI</name>